<feature type="region of interest" description="Disordered" evidence="6">
    <location>
        <begin position="1"/>
        <end position="28"/>
    </location>
</feature>
<dbReference type="eggNOG" id="COG0577">
    <property type="taxonomic scope" value="Bacteria"/>
</dbReference>
<feature type="transmembrane region" description="Helical" evidence="7">
    <location>
        <begin position="488"/>
        <end position="508"/>
    </location>
</feature>
<feature type="transmembrane region" description="Helical" evidence="7">
    <location>
        <begin position="817"/>
        <end position="842"/>
    </location>
</feature>
<evidence type="ECO:0000256" key="4">
    <source>
        <dbReference type="ARBA" id="ARBA00022989"/>
    </source>
</evidence>
<dbReference type="RefSeq" id="WP_013772084.1">
    <property type="nucleotide sequence ID" value="NC_015514.1"/>
</dbReference>
<dbReference type="HOGENOM" id="CLU_013835_1_0_11"/>
<dbReference type="AlphaFoldDB" id="F4H8Q0"/>
<evidence type="ECO:0000256" key="3">
    <source>
        <dbReference type="ARBA" id="ARBA00022692"/>
    </source>
</evidence>
<evidence type="ECO:0000313" key="9">
    <source>
        <dbReference type="EMBL" id="AEE47058.1"/>
    </source>
</evidence>
<dbReference type="Pfam" id="PF02687">
    <property type="entry name" value="FtsX"/>
    <property type="match status" value="1"/>
</dbReference>
<dbReference type="KEGG" id="cfi:Celf_2937"/>
<evidence type="ECO:0000259" key="8">
    <source>
        <dbReference type="Pfam" id="PF02687"/>
    </source>
</evidence>
<feature type="transmembrane region" description="Helical" evidence="7">
    <location>
        <begin position="404"/>
        <end position="431"/>
    </location>
</feature>
<dbReference type="GO" id="GO:0005886">
    <property type="term" value="C:plasma membrane"/>
    <property type="evidence" value="ECO:0007669"/>
    <property type="project" value="UniProtKB-SubCell"/>
</dbReference>
<proteinExistence type="predicted"/>
<sequence>MTTTAPRPPAPLPSRRDRRGRPSGSRTRATVALAPLVARRRARDDVGLLVLAALLLTGTVLLSVALPRLQARTADEVVRQVTADAGTRADVLIRLPGGNPVPDERDEDAAVIVANLARDLYARVPDVVRDATDEPVTAVQSVPGLAKVDGTPLLVRLVHLGGTDADAPELVRWVEGEEPGAAPFTPTSDDPDAPPPAEPPVLEVHVGVAAATARELGIAVGTRFPLTTAGAATSAVVVVTGLYEPVAPAAAAWETFDDLLRAMPAPVTGQAEARVGLLLSDASLPDLALTLASGAITRTARLPTDPSALDEAGARAVADAVVELTTRPDLAIPGGTPAVESGLPAVLDDAAEKLAAGRAQASVLVVGLATVGALALVLASRLLVARREVLLVAERARGASVASVVVRALAESVPVALLAAGAGAAAAVALVPGATGGYGIAATVTVVAVLAPAVAAALVVRRAWTGARQPANRSDRERLARRRAARRLTGELALVAVAAAAVVSVRGRGLVASGGGDVDLLLAAAPALLAAAATVLAARVLPPVLRGLSRVAARRRGLVGVVSVARAARASGTAVPLLTLTTAVALVVFCGTTSTTVSAGQVTAAGVVVGAEARVDGRIEDDRIAQLRDAPGVTAVAAVTEQLGRSFGRSSGVKARLLIVDTADMARILTGRGEPADGWAELAEPSSDGLPTLLTPDLARTAQLVEPQFMAAQEFVELDVQGVVDAVPELARHDAPAEADGEKETDPEPPSGAFVVDRDLYVQATGRPAPVTAVLVDGPGARAAITAAGFDDLAGVTVTEHDAWLEDARTSPVASSLGALLLASAVLLALYAAIALALTVVATSRERGRTLSALRTQGLDARAARALTLGELAPLAVVAVLAGSAIGIAVPWALTDALGLDRLTGAPGTAELRLSWVPVAAAAAVVAVSLVVAVLVESAVRRRDRLGEVLRVGER</sequence>
<name>F4H8Q0_CELFA</name>
<feature type="transmembrane region" description="Helical" evidence="7">
    <location>
        <begin position="872"/>
        <end position="894"/>
    </location>
</feature>
<dbReference type="InterPro" id="IPR003838">
    <property type="entry name" value="ABC3_permease_C"/>
</dbReference>
<protein>
    <recommendedName>
        <fullName evidence="8">ABC3 transporter permease C-terminal domain-containing protein</fullName>
    </recommendedName>
</protein>
<feature type="region of interest" description="Disordered" evidence="6">
    <location>
        <begin position="733"/>
        <end position="753"/>
    </location>
</feature>
<feature type="compositionally biased region" description="Pro residues" evidence="6">
    <location>
        <begin position="1"/>
        <end position="12"/>
    </location>
</feature>
<comment type="subcellular location">
    <subcellularLocation>
        <location evidence="1">Cell membrane</location>
        <topology evidence="1">Multi-pass membrane protein</topology>
    </subcellularLocation>
</comment>
<reference evidence="9 10" key="1">
    <citation type="submission" date="2011-04" db="EMBL/GenBank/DDBJ databases">
        <title>Complete sequence of Cellulomonas fimi ATCC 484.</title>
        <authorList>
            <consortium name="US DOE Joint Genome Institute"/>
            <person name="Lucas S."/>
            <person name="Han J."/>
            <person name="Lapidus A."/>
            <person name="Cheng J.-F."/>
            <person name="Goodwin L."/>
            <person name="Pitluck S."/>
            <person name="Peters L."/>
            <person name="Chertkov O."/>
            <person name="Detter J.C."/>
            <person name="Han C."/>
            <person name="Tapia R."/>
            <person name="Land M."/>
            <person name="Hauser L."/>
            <person name="Kyrpides N."/>
            <person name="Ivanova N."/>
            <person name="Ovchinnikova G."/>
            <person name="Pagani I."/>
            <person name="Mead D."/>
            <person name="Brumm P."/>
            <person name="Woyke T."/>
        </authorList>
    </citation>
    <scope>NUCLEOTIDE SEQUENCE [LARGE SCALE GENOMIC DNA]</scope>
    <source>
        <strain evidence="10">ATCC 484 / DSM 20113 / JCM 1341 / NBRC 15513 / NCIMB 8980 / NCTC 7547</strain>
    </source>
</reference>
<keyword evidence="3 7" id="KW-0812">Transmembrane</keyword>
<gene>
    <name evidence="9" type="ordered locus">Celf_2937</name>
</gene>
<evidence type="ECO:0000256" key="7">
    <source>
        <dbReference type="SAM" id="Phobius"/>
    </source>
</evidence>
<feature type="transmembrane region" description="Helical" evidence="7">
    <location>
        <begin position="363"/>
        <end position="384"/>
    </location>
</feature>
<keyword evidence="5 7" id="KW-0472">Membrane</keyword>
<dbReference type="EMBL" id="CP002666">
    <property type="protein sequence ID" value="AEE47058.1"/>
    <property type="molecule type" value="Genomic_DNA"/>
</dbReference>
<evidence type="ECO:0000256" key="5">
    <source>
        <dbReference type="ARBA" id="ARBA00023136"/>
    </source>
</evidence>
<evidence type="ECO:0000256" key="1">
    <source>
        <dbReference type="ARBA" id="ARBA00004651"/>
    </source>
</evidence>
<keyword evidence="2" id="KW-1003">Cell membrane</keyword>
<feature type="transmembrane region" description="Helical" evidence="7">
    <location>
        <begin position="46"/>
        <end position="66"/>
    </location>
</feature>
<evidence type="ECO:0000313" key="10">
    <source>
        <dbReference type="Proteomes" id="UP000008460"/>
    </source>
</evidence>
<feature type="transmembrane region" description="Helical" evidence="7">
    <location>
        <begin position="437"/>
        <end position="460"/>
    </location>
</feature>
<feature type="transmembrane region" description="Helical" evidence="7">
    <location>
        <begin position="566"/>
        <end position="589"/>
    </location>
</feature>
<evidence type="ECO:0000256" key="6">
    <source>
        <dbReference type="SAM" id="MobiDB-lite"/>
    </source>
</evidence>
<feature type="transmembrane region" description="Helical" evidence="7">
    <location>
        <begin position="520"/>
        <end position="545"/>
    </location>
</feature>
<dbReference type="Proteomes" id="UP000008460">
    <property type="component" value="Chromosome"/>
</dbReference>
<dbReference type="STRING" id="590998.Celf_2937"/>
<feature type="domain" description="ABC3 transporter permease C-terminal" evidence="8">
    <location>
        <begin position="825"/>
        <end position="936"/>
    </location>
</feature>
<evidence type="ECO:0000256" key="2">
    <source>
        <dbReference type="ARBA" id="ARBA00022475"/>
    </source>
</evidence>
<keyword evidence="4 7" id="KW-1133">Transmembrane helix</keyword>
<accession>F4H8Q0</accession>
<feature type="compositionally biased region" description="Basic and acidic residues" evidence="6">
    <location>
        <begin position="733"/>
        <end position="746"/>
    </location>
</feature>
<keyword evidence="10" id="KW-1185">Reference proteome</keyword>
<organism evidence="9 10">
    <name type="scientific">Cellulomonas fimi (strain ATCC 484 / DSM 20113 / JCM 1341 / CCUG 24087 / LMG 16345 / NBRC 15513 / NCIMB 8980 / NCTC 7547 / NRS-133)</name>
    <dbReference type="NCBI Taxonomy" id="590998"/>
    <lineage>
        <taxon>Bacteria</taxon>
        <taxon>Bacillati</taxon>
        <taxon>Actinomycetota</taxon>
        <taxon>Actinomycetes</taxon>
        <taxon>Micrococcales</taxon>
        <taxon>Cellulomonadaceae</taxon>
        <taxon>Cellulomonas</taxon>
    </lineage>
</organism>
<feature type="transmembrane region" description="Helical" evidence="7">
    <location>
        <begin position="914"/>
        <end position="936"/>
    </location>
</feature>